<organism evidence="4">
    <name type="scientific">marine sediment metagenome</name>
    <dbReference type="NCBI Taxonomy" id="412755"/>
    <lineage>
        <taxon>unclassified sequences</taxon>
        <taxon>metagenomes</taxon>
        <taxon>ecological metagenomes</taxon>
    </lineage>
</organism>
<dbReference type="EMBL" id="LAZR01052658">
    <property type="protein sequence ID" value="KKK82470.1"/>
    <property type="molecule type" value="Genomic_DNA"/>
</dbReference>
<comment type="caution">
    <text evidence="4">The sequence shown here is derived from an EMBL/GenBank/DDBJ whole genome shotgun (WGS) entry which is preliminary data.</text>
</comment>
<dbReference type="Pfam" id="PF02595">
    <property type="entry name" value="Gly_kinase"/>
    <property type="match status" value="1"/>
</dbReference>
<dbReference type="InterPro" id="IPR018197">
    <property type="entry name" value="Glycerate_kinase_RE-like"/>
</dbReference>
<dbReference type="GO" id="GO:0031388">
    <property type="term" value="P:organic acid phosphorylation"/>
    <property type="evidence" value="ECO:0007669"/>
    <property type="project" value="InterPro"/>
</dbReference>
<evidence type="ECO:0000313" key="4">
    <source>
        <dbReference type="EMBL" id="KKK82470.1"/>
    </source>
</evidence>
<dbReference type="InterPro" id="IPR036129">
    <property type="entry name" value="Glycerate_kinase_sf"/>
</dbReference>
<evidence type="ECO:0008006" key="5">
    <source>
        <dbReference type="Google" id="ProtNLM"/>
    </source>
</evidence>
<gene>
    <name evidence="4" type="ORF">LCGC14_2803060</name>
</gene>
<dbReference type="NCBIfam" id="TIGR00045">
    <property type="entry name" value="glycerate kinase"/>
    <property type="match status" value="1"/>
</dbReference>
<protein>
    <recommendedName>
        <fullName evidence="5">Glycerate kinase</fullName>
    </recommendedName>
</protein>
<proteinExistence type="inferred from homology"/>
<dbReference type="PANTHER" id="PTHR21599:SF0">
    <property type="entry name" value="GLYCERATE KINASE"/>
    <property type="match status" value="1"/>
</dbReference>
<dbReference type="InterPro" id="IPR018193">
    <property type="entry name" value="Glyc_kinase_flavodox-like_fold"/>
</dbReference>
<keyword evidence="3" id="KW-0418">Kinase</keyword>
<dbReference type="Gene3D" id="3.40.50.10350">
    <property type="entry name" value="Glycerate kinase, domain 1"/>
    <property type="match status" value="1"/>
</dbReference>
<sequence>KRLIIGQGGSATNDGGAGMAQALGVRFLDAEGGELPPGGAALARLERIDTSGLDQRLRRCEVMAATDVTNPLCGPEGASLVYGPQKGADAEAARELDAALRRYAEVVERDLAVTVIDVPGAGAAGGLGAGLIAFLGARIEPGLEVVAEVVRLRERVRGADLVLTGEGCLDGQTGYGKTVAGVARIAAAEGVAVIAVAGSLGRGWERILAMGVEGVEAIVPRTGTLEEAMARPAEMLAAAAARAVNGWLRMRAIAGRRDA</sequence>
<reference evidence="4" key="1">
    <citation type="journal article" date="2015" name="Nature">
        <title>Complex archaea that bridge the gap between prokaryotes and eukaryotes.</title>
        <authorList>
            <person name="Spang A."/>
            <person name="Saw J.H."/>
            <person name="Jorgensen S.L."/>
            <person name="Zaremba-Niedzwiedzka K."/>
            <person name="Martijn J."/>
            <person name="Lind A.E."/>
            <person name="van Eijk R."/>
            <person name="Schleper C."/>
            <person name="Guy L."/>
            <person name="Ettema T.J."/>
        </authorList>
    </citation>
    <scope>NUCLEOTIDE SEQUENCE</scope>
</reference>
<evidence type="ECO:0000256" key="2">
    <source>
        <dbReference type="ARBA" id="ARBA00022679"/>
    </source>
</evidence>
<evidence type="ECO:0000256" key="3">
    <source>
        <dbReference type="ARBA" id="ARBA00022777"/>
    </source>
</evidence>
<dbReference type="SUPFAM" id="SSF110738">
    <property type="entry name" value="Glycerate kinase I"/>
    <property type="match status" value="1"/>
</dbReference>
<evidence type="ECO:0000256" key="1">
    <source>
        <dbReference type="ARBA" id="ARBA00006284"/>
    </source>
</evidence>
<dbReference type="PANTHER" id="PTHR21599">
    <property type="entry name" value="GLYCERATE KINASE"/>
    <property type="match status" value="1"/>
</dbReference>
<dbReference type="InterPro" id="IPR004381">
    <property type="entry name" value="Glycerate_kinase"/>
</dbReference>
<keyword evidence="2" id="KW-0808">Transferase</keyword>
<name>A0A0F8Z918_9ZZZZ</name>
<dbReference type="GO" id="GO:0008887">
    <property type="term" value="F:glycerate kinase activity"/>
    <property type="evidence" value="ECO:0007669"/>
    <property type="project" value="InterPro"/>
</dbReference>
<comment type="similarity">
    <text evidence="1">Belongs to the glycerate kinase type-1 family.</text>
</comment>
<feature type="non-terminal residue" evidence="4">
    <location>
        <position position="1"/>
    </location>
</feature>
<dbReference type="AlphaFoldDB" id="A0A0F8Z918"/>
<dbReference type="Gene3D" id="3.90.1510.10">
    <property type="entry name" value="Glycerate kinase, domain 2"/>
    <property type="match status" value="1"/>
</dbReference>
<accession>A0A0F8Z918</accession>